<dbReference type="SUPFAM" id="SSF52540">
    <property type="entry name" value="P-loop containing nucleoside triphosphate hydrolases"/>
    <property type="match status" value="1"/>
</dbReference>
<dbReference type="eggNOG" id="COG0542">
    <property type="taxonomic scope" value="Bacteria"/>
</dbReference>
<dbReference type="PANTHER" id="PTHR11638">
    <property type="entry name" value="ATP-DEPENDENT CLP PROTEASE"/>
    <property type="match status" value="1"/>
</dbReference>
<dbReference type="InterPro" id="IPR001270">
    <property type="entry name" value="ClpA/B"/>
</dbReference>
<dbReference type="PRINTS" id="PR00300">
    <property type="entry name" value="CLPPROTEASEA"/>
</dbReference>
<dbReference type="KEGG" id="rpe:RPE_2641"/>
<keyword evidence="3" id="KW-0472">Membrane</keyword>
<sequence length="406" mass="43942">MQRLLSTIARYSPLIMLAFLIVAVVQLCQQFGVSAQAIAELLSAGSWLYVVAAVVAWGVVLVGLLYAAKPWPRFLSQRWMMDILDRLTNKAVLERLAAGETGKAVLIDAADLTSRLRARVIGQDSVCEDIAVQIRRRLAMNLRDKPVGVFLFAGPPGTGKTYLGKRLAIELDRPLLHLDMAQFSFPHAATQIFGSPKGYAGSESYGRLTATLRDNPDSVIILDEFEKAHDDVHKKFLTAWNDGFVTEASDGRQTPSTRAIFVATTNAATDALAEITKTHAGEPDEMRRASVEALKAAHFAPEVLNRIDRIFVFAPLQGLDIARVAALEIEAMIGGYGLAVAEGGIEANLLFDIMQRQGRLGPGASSRDLVRAIEDTISDSLIEAKQNNVARIALVAAGNKVVAVPA</sequence>
<dbReference type="GO" id="GO:0016887">
    <property type="term" value="F:ATP hydrolysis activity"/>
    <property type="evidence" value="ECO:0007669"/>
    <property type="project" value="InterPro"/>
</dbReference>
<dbReference type="Pfam" id="PF07724">
    <property type="entry name" value="AAA_2"/>
    <property type="match status" value="1"/>
</dbReference>
<reference evidence="5" key="1">
    <citation type="submission" date="2006-09" db="EMBL/GenBank/DDBJ databases">
        <title>Complete sequence of Rhodopseudomonas palustris BisA53.</title>
        <authorList>
            <consortium name="US DOE Joint Genome Institute"/>
            <person name="Copeland A."/>
            <person name="Lucas S."/>
            <person name="Lapidus A."/>
            <person name="Barry K."/>
            <person name="Detter J.C."/>
            <person name="Glavina del Rio T."/>
            <person name="Hammon N."/>
            <person name="Israni S."/>
            <person name="Dalin E."/>
            <person name="Tice H."/>
            <person name="Pitluck S."/>
            <person name="Chain P."/>
            <person name="Malfatti S."/>
            <person name="Shin M."/>
            <person name="Vergez L."/>
            <person name="Schmutz J."/>
            <person name="Larimer F."/>
            <person name="Land M."/>
            <person name="Hauser L."/>
            <person name="Pelletier D.A."/>
            <person name="Kyrpides N."/>
            <person name="Kim E."/>
            <person name="Harwood C.S."/>
            <person name="Oda Y."/>
            <person name="Richardson P."/>
        </authorList>
    </citation>
    <scope>NUCLEOTIDE SEQUENCE [LARGE SCALE GENOMIC DNA]</scope>
    <source>
        <strain evidence="5">BisA53</strain>
    </source>
</reference>
<protein>
    <submittedName>
        <fullName evidence="5">ATPase AAA-2 domain protein</fullName>
    </submittedName>
</protein>
<organism evidence="5">
    <name type="scientific">Rhodopseudomonas palustris (strain BisA53)</name>
    <dbReference type="NCBI Taxonomy" id="316055"/>
    <lineage>
        <taxon>Bacteria</taxon>
        <taxon>Pseudomonadati</taxon>
        <taxon>Pseudomonadota</taxon>
        <taxon>Alphaproteobacteria</taxon>
        <taxon>Hyphomicrobiales</taxon>
        <taxon>Nitrobacteraceae</taxon>
        <taxon>Rhodopseudomonas</taxon>
    </lineage>
</organism>
<evidence type="ECO:0000256" key="1">
    <source>
        <dbReference type="ARBA" id="ARBA00022741"/>
    </source>
</evidence>
<evidence type="ECO:0000256" key="3">
    <source>
        <dbReference type="SAM" id="Phobius"/>
    </source>
</evidence>
<dbReference type="HOGENOM" id="CLU_677706_0_0_5"/>
<dbReference type="InterPro" id="IPR027417">
    <property type="entry name" value="P-loop_NTPase"/>
</dbReference>
<dbReference type="InterPro" id="IPR003959">
    <property type="entry name" value="ATPase_AAA_core"/>
</dbReference>
<feature type="domain" description="AAA+ ATPase" evidence="4">
    <location>
        <begin position="146"/>
        <end position="284"/>
    </location>
</feature>
<dbReference type="PANTHER" id="PTHR11638:SF18">
    <property type="entry name" value="HEAT SHOCK PROTEIN 104"/>
    <property type="match status" value="1"/>
</dbReference>
<dbReference type="STRING" id="316055.RPE_2641"/>
<accession>Q07NA6</accession>
<gene>
    <name evidence="5" type="ordered locus">RPE_2641</name>
</gene>
<dbReference type="EMBL" id="CP000463">
    <property type="protein sequence ID" value="ABJ06578.1"/>
    <property type="molecule type" value="Genomic_DNA"/>
</dbReference>
<keyword evidence="3" id="KW-1133">Transmembrane helix</keyword>
<dbReference type="GO" id="GO:0034605">
    <property type="term" value="P:cellular response to heat"/>
    <property type="evidence" value="ECO:0007669"/>
    <property type="project" value="TreeGrafter"/>
</dbReference>
<proteinExistence type="predicted"/>
<dbReference type="GO" id="GO:0005737">
    <property type="term" value="C:cytoplasm"/>
    <property type="evidence" value="ECO:0007669"/>
    <property type="project" value="TreeGrafter"/>
</dbReference>
<evidence type="ECO:0000313" key="5">
    <source>
        <dbReference type="EMBL" id="ABJ06578.1"/>
    </source>
</evidence>
<evidence type="ECO:0000256" key="2">
    <source>
        <dbReference type="ARBA" id="ARBA00022840"/>
    </source>
</evidence>
<keyword evidence="1" id="KW-0547">Nucleotide-binding</keyword>
<keyword evidence="3" id="KW-0812">Transmembrane</keyword>
<dbReference type="AlphaFoldDB" id="Q07NA6"/>
<feature type="transmembrane region" description="Helical" evidence="3">
    <location>
        <begin position="47"/>
        <end position="68"/>
    </location>
</feature>
<dbReference type="Gene3D" id="3.40.50.300">
    <property type="entry name" value="P-loop containing nucleotide triphosphate hydrolases"/>
    <property type="match status" value="1"/>
</dbReference>
<name>Q07NA6_RHOP5</name>
<dbReference type="InterPro" id="IPR003593">
    <property type="entry name" value="AAA+_ATPase"/>
</dbReference>
<dbReference type="GO" id="GO:0005524">
    <property type="term" value="F:ATP binding"/>
    <property type="evidence" value="ECO:0007669"/>
    <property type="project" value="UniProtKB-KW"/>
</dbReference>
<dbReference type="SMART" id="SM00382">
    <property type="entry name" value="AAA"/>
    <property type="match status" value="1"/>
</dbReference>
<keyword evidence="2" id="KW-0067">ATP-binding</keyword>
<evidence type="ECO:0000259" key="4">
    <source>
        <dbReference type="SMART" id="SM00382"/>
    </source>
</evidence>
<dbReference type="InterPro" id="IPR050130">
    <property type="entry name" value="ClpA_ClpB"/>
</dbReference>